<accession>A0A6J6CEU6</accession>
<sequence>MTPARRRLTVDEAAPDIAPYLVSGGANGWAGSDDGMTRHEWLGRVRLLTEMAHDLLRTGALAHDDVRLNPAWDRSFLDAIACNDPYRFDTWTTEEMIDAGGPGAAECLHWIAAAAAAFEAGSPAPVIDLCAPAPHFIIGIGLMHTPLVPDDDRPRPRKQ</sequence>
<dbReference type="SUPFAM" id="SSF53213">
    <property type="entry name" value="LigB-like"/>
    <property type="match status" value="1"/>
</dbReference>
<name>A0A6J6CEU6_9ZZZZ</name>
<reference evidence="1" key="1">
    <citation type="submission" date="2020-05" db="EMBL/GenBank/DDBJ databases">
        <authorList>
            <person name="Chiriac C."/>
            <person name="Salcher M."/>
            <person name="Ghai R."/>
            <person name="Kavagutti S V."/>
        </authorList>
    </citation>
    <scope>NUCLEOTIDE SEQUENCE</scope>
</reference>
<organism evidence="1">
    <name type="scientific">freshwater metagenome</name>
    <dbReference type="NCBI Taxonomy" id="449393"/>
    <lineage>
        <taxon>unclassified sequences</taxon>
        <taxon>metagenomes</taxon>
        <taxon>ecological metagenomes</taxon>
    </lineage>
</organism>
<protein>
    <submittedName>
        <fullName evidence="1">Unannotated protein</fullName>
    </submittedName>
</protein>
<evidence type="ECO:0000313" key="1">
    <source>
        <dbReference type="EMBL" id="CAB4549635.1"/>
    </source>
</evidence>
<gene>
    <name evidence="1" type="ORF">UFOPK1493_00947</name>
</gene>
<proteinExistence type="predicted"/>
<dbReference type="AlphaFoldDB" id="A0A6J6CEU6"/>
<dbReference type="Gene3D" id="3.40.830.10">
    <property type="entry name" value="LigB-like"/>
    <property type="match status" value="1"/>
</dbReference>
<dbReference type="EMBL" id="CAEZSR010000024">
    <property type="protein sequence ID" value="CAB4549635.1"/>
    <property type="molecule type" value="Genomic_DNA"/>
</dbReference>